<sequence length="516" mass="57918">METENTNAKKATPLPILKVLIISSILFANVFGLMLIFPILPFITHDFFPNLGKSELGYKQGYLGTAFQVGKLCGVLVWGRLSDIYGRRPTMLCGLLGSITCILLFGFSQSFEWACTSRFLWGLLNGNYAIATTYLSEILDDTNQAGGFIFIGIASALGRLAAPVIGGFLSQPASKYPWLDIPLFRRFPYLLPCLFGVAVATFSFIGAYKYLNETLERSKRHEDTDQAWLNIPNDKDLYRYQSIRSRMHRELCLILKEILQRNTLLAILIYSAVAFITMMSQEIVPLLMVTDYVHGGYCMDGNEIGLLFVSGASFFLFNHIFLLSKVIKWLNYRRTIRLYFLVYILAVIMLPFVTEITGPIPSSTAYLVNDTSKECHFSIESGKEALNVNSIKRIPLLFWFLLFLIMSLLISARNSLLTSTVVLLGNSSEPRFRATINSLGQFAAAISRLAAPAIGAILFAWSEGNNLGYPFNYHLTFLVLGLVIIAVFFLSFGWTKQVEIKKNHNLIQPANKKPLV</sequence>
<dbReference type="InterPro" id="IPR001958">
    <property type="entry name" value="Tet-R_TetA/multi-R_MdtG-like"/>
</dbReference>
<dbReference type="GO" id="GO:0022857">
    <property type="term" value="F:transmembrane transporter activity"/>
    <property type="evidence" value="ECO:0007669"/>
    <property type="project" value="InterPro"/>
</dbReference>
<dbReference type="PANTHER" id="PTHR23504">
    <property type="entry name" value="MAJOR FACILITATOR SUPERFAMILY DOMAIN-CONTAINING PROTEIN 10"/>
    <property type="match status" value="1"/>
</dbReference>
<dbReference type="EMBL" id="JAKMXF010000022">
    <property type="protein sequence ID" value="KAI6660866.1"/>
    <property type="molecule type" value="Genomic_DNA"/>
</dbReference>
<feature type="transmembrane region" description="Helical" evidence="6">
    <location>
        <begin position="304"/>
        <end position="324"/>
    </location>
</feature>
<name>A0AAV7KM55_9METZ</name>
<dbReference type="InterPro" id="IPR036259">
    <property type="entry name" value="MFS_trans_sf"/>
</dbReference>
<feature type="transmembrane region" description="Helical" evidence="6">
    <location>
        <begin position="396"/>
        <end position="424"/>
    </location>
</feature>
<evidence type="ECO:0000313" key="8">
    <source>
        <dbReference type="EMBL" id="KAI6660866.1"/>
    </source>
</evidence>
<keyword evidence="3 6" id="KW-0812">Transmembrane</keyword>
<feature type="transmembrane region" description="Helical" evidence="6">
    <location>
        <begin position="119"/>
        <end position="136"/>
    </location>
</feature>
<dbReference type="Proteomes" id="UP001165289">
    <property type="component" value="Unassembled WGS sequence"/>
</dbReference>
<keyword evidence="5 6" id="KW-0472">Membrane</keyword>
<keyword evidence="9" id="KW-1185">Reference proteome</keyword>
<dbReference type="PANTHER" id="PTHR23504:SF15">
    <property type="entry name" value="MAJOR FACILITATOR SUPERFAMILY (MFS) PROFILE DOMAIN-CONTAINING PROTEIN"/>
    <property type="match status" value="1"/>
</dbReference>
<feature type="transmembrane region" description="Helical" evidence="6">
    <location>
        <begin position="473"/>
        <end position="494"/>
    </location>
</feature>
<protein>
    <submittedName>
        <fullName evidence="8">Protein ZINC INDUCED FACILITATOR 1-like</fullName>
    </submittedName>
</protein>
<evidence type="ECO:0000256" key="1">
    <source>
        <dbReference type="ARBA" id="ARBA00004141"/>
    </source>
</evidence>
<gene>
    <name evidence="8" type="ORF">LOD99_13590</name>
</gene>
<organism evidence="8 9">
    <name type="scientific">Oopsacas minuta</name>
    <dbReference type="NCBI Taxonomy" id="111878"/>
    <lineage>
        <taxon>Eukaryota</taxon>
        <taxon>Metazoa</taxon>
        <taxon>Porifera</taxon>
        <taxon>Hexactinellida</taxon>
        <taxon>Hexasterophora</taxon>
        <taxon>Lyssacinosida</taxon>
        <taxon>Leucopsacidae</taxon>
        <taxon>Oopsacas</taxon>
    </lineage>
</organism>
<evidence type="ECO:0000259" key="7">
    <source>
        <dbReference type="PROSITE" id="PS50850"/>
    </source>
</evidence>
<keyword evidence="4 6" id="KW-1133">Transmembrane helix</keyword>
<dbReference type="InterPro" id="IPR020846">
    <property type="entry name" value="MFS_dom"/>
</dbReference>
<dbReference type="InterPro" id="IPR011701">
    <property type="entry name" value="MFS"/>
</dbReference>
<proteinExistence type="predicted"/>
<reference evidence="8 9" key="1">
    <citation type="journal article" date="2023" name="BMC Biol.">
        <title>The compact genome of the sponge Oopsacas minuta (Hexactinellida) is lacking key metazoan core genes.</title>
        <authorList>
            <person name="Santini S."/>
            <person name="Schenkelaars Q."/>
            <person name="Jourda C."/>
            <person name="Duchesne M."/>
            <person name="Belahbib H."/>
            <person name="Rocher C."/>
            <person name="Selva M."/>
            <person name="Riesgo A."/>
            <person name="Vervoort M."/>
            <person name="Leys S.P."/>
            <person name="Kodjabachian L."/>
            <person name="Le Bivic A."/>
            <person name="Borchiellini C."/>
            <person name="Claverie J.M."/>
            <person name="Renard E."/>
        </authorList>
    </citation>
    <scope>NUCLEOTIDE SEQUENCE [LARGE SCALE GENOMIC DNA]</scope>
    <source>
        <strain evidence="8">SPO-2</strain>
    </source>
</reference>
<comment type="caution">
    <text evidence="8">The sequence shown here is derived from an EMBL/GenBank/DDBJ whole genome shotgun (WGS) entry which is preliminary data.</text>
</comment>
<feature type="transmembrane region" description="Helical" evidence="6">
    <location>
        <begin position="19"/>
        <end position="40"/>
    </location>
</feature>
<dbReference type="PROSITE" id="PS50850">
    <property type="entry name" value="MFS"/>
    <property type="match status" value="1"/>
</dbReference>
<feature type="transmembrane region" description="Helical" evidence="6">
    <location>
        <begin position="90"/>
        <end position="107"/>
    </location>
</feature>
<feature type="transmembrane region" description="Helical" evidence="6">
    <location>
        <begin position="148"/>
        <end position="169"/>
    </location>
</feature>
<evidence type="ECO:0000256" key="5">
    <source>
        <dbReference type="ARBA" id="ARBA00023136"/>
    </source>
</evidence>
<feature type="transmembrane region" description="Helical" evidence="6">
    <location>
        <begin position="264"/>
        <end position="284"/>
    </location>
</feature>
<dbReference type="Pfam" id="PF07690">
    <property type="entry name" value="MFS_1"/>
    <property type="match status" value="1"/>
</dbReference>
<comment type="subcellular location">
    <subcellularLocation>
        <location evidence="1">Membrane</location>
        <topology evidence="1">Multi-pass membrane protein</topology>
    </subcellularLocation>
</comment>
<accession>A0AAV7KM55</accession>
<feature type="transmembrane region" description="Helical" evidence="6">
    <location>
        <begin position="189"/>
        <end position="211"/>
    </location>
</feature>
<dbReference type="GO" id="GO:0016020">
    <property type="term" value="C:membrane"/>
    <property type="evidence" value="ECO:0007669"/>
    <property type="project" value="UniProtKB-SubCell"/>
</dbReference>
<keyword evidence="2" id="KW-0813">Transport</keyword>
<feature type="transmembrane region" description="Helical" evidence="6">
    <location>
        <begin position="60"/>
        <end position="78"/>
    </location>
</feature>
<evidence type="ECO:0000256" key="4">
    <source>
        <dbReference type="ARBA" id="ARBA00022989"/>
    </source>
</evidence>
<evidence type="ECO:0000256" key="3">
    <source>
        <dbReference type="ARBA" id="ARBA00022692"/>
    </source>
</evidence>
<evidence type="ECO:0000256" key="2">
    <source>
        <dbReference type="ARBA" id="ARBA00022448"/>
    </source>
</evidence>
<dbReference type="SUPFAM" id="SSF103473">
    <property type="entry name" value="MFS general substrate transporter"/>
    <property type="match status" value="1"/>
</dbReference>
<dbReference type="AlphaFoldDB" id="A0AAV7KM55"/>
<feature type="domain" description="Major facilitator superfamily (MFS) profile" evidence="7">
    <location>
        <begin position="16"/>
        <end position="499"/>
    </location>
</feature>
<feature type="transmembrane region" description="Helical" evidence="6">
    <location>
        <begin position="436"/>
        <end position="461"/>
    </location>
</feature>
<evidence type="ECO:0000256" key="6">
    <source>
        <dbReference type="SAM" id="Phobius"/>
    </source>
</evidence>
<dbReference type="Gene3D" id="1.20.1250.20">
    <property type="entry name" value="MFS general substrate transporter like domains"/>
    <property type="match status" value="1"/>
</dbReference>
<dbReference type="PRINTS" id="PR01035">
    <property type="entry name" value="TCRTETA"/>
</dbReference>
<feature type="transmembrane region" description="Helical" evidence="6">
    <location>
        <begin position="336"/>
        <end position="354"/>
    </location>
</feature>
<evidence type="ECO:0000313" key="9">
    <source>
        <dbReference type="Proteomes" id="UP001165289"/>
    </source>
</evidence>